<evidence type="ECO:0000313" key="2">
    <source>
        <dbReference type="EMBL" id="TFZ00971.1"/>
    </source>
</evidence>
<protein>
    <submittedName>
        <fullName evidence="2">Uncharacterized protein</fullName>
    </submittedName>
</protein>
<sequence length="172" mass="17681">MFADRAAEAADGALHLLQQPMALGVLTSVALVIRDVRRERVVPAAALFVSAATVTLALQSAGWHATFVAGCLVVFGAVCAAAIQPSLLVMLALCATAGFALGFGAGVPFATAAEAFGALSTAGLILLALHASWQVASGRWPESPLRRLAPRVIAAWLTALGLLMLALALLRR</sequence>
<accession>A0A4Z0BQ51</accession>
<keyword evidence="3" id="KW-1185">Reference proteome</keyword>
<keyword evidence="1" id="KW-0812">Transmembrane</keyword>
<keyword evidence="1" id="KW-0472">Membrane</keyword>
<evidence type="ECO:0000313" key="3">
    <source>
        <dbReference type="Proteomes" id="UP000298180"/>
    </source>
</evidence>
<dbReference type="EMBL" id="SMLM01000003">
    <property type="protein sequence ID" value="TFZ00971.1"/>
    <property type="molecule type" value="Genomic_DNA"/>
</dbReference>
<name>A0A4Z0BQ51_9BURK</name>
<feature type="transmembrane region" description="Helical" evidence="1">
    <location>
        <begin position="148"/>
        <end position="170"/>
    </location>
</feature>
<dbReference type="Proteomes" id="UP000298180">
    <property type="component" value="Unassembled WGS sequence"/>
</dbReference>
<feature type="transmembrane region" description="Helical" evidence="1">
    <location>
        <begin position="115"/>
        <end position="136"/>
    </location>
</feature>
<feature type="transmembrane region" description="Helical" evidence="1">
    <location>
        <begin position="88"/>
        <end position="109"/>
    </location>
</feature>
<comment type="caution">
    <text evidence="2">The sequence shown here is derived from an EMBL/GenBank/DDBJ whole genome shotgun (WGS) entry which is preliminary data.</text>
</comment>
<reference evidence="2 3" key="1">
    <citation type="submission" date="2019-03" db="EMBL/GenBank/DDBJ databases">
        <title>Ramlibacter henchirensis DSM 14656, whole genome shotgun sequence.</title>
        <authorList>
            <person name="Zhang X."/>
            <person name="Feng G."/>
            <person name="Zhu H."/>
        </authorList>
    </citation>
    <scope>NUCLEOTIDE SEQUENCE [LARGE SCALE GENOMIC DNA]</scope>
    <source>
        <strain evidence="2 3">DSM 14656</strain>
    </source>
</reference>
<organism evidence="2 3">
    <name type="scientific">Ramlibacter henchirensis</name>
    <dbReference type="NCBI Taxonomy" id="204072"/>
    <lineage>
        <taxon>Bacteria</taxon>
        <taxon>Pseudomonadati</taxon>
        <taxon>Pseudomonadota</taxon>
        <taxon>Betaproteobacteria</taxon>
        <taxon>Burkholderiales</taxon>
        <taxon>Comamonadaceae</taxon>
        <taxon>Ramlibacter</taxon>
    </lineage>
</organism>
<evidence type="ECO:0000256" key="1">
    <source>
        <dbReference type="SAM" id="Phobius"/>
    </source>
</evidence>
<dbReference type="RefSeq" id="WP_135265308.1">
    <property type="nucleotide sequence ID" value="NZ_SMLM01000003.1"/>
</dbReference>
<dbReference type="AlphaFoldDB" id="A0A4Z0BQ51"/>
<keyword evidence="1" id="KW-1133">Transmembrane helix</keyword>
<proteinExistence type="predicted"/>
<feature type="transmembrane region" description="Helical" evidence="1">
    <location>
        <begin position="64"/>
        <end position="83"/>
    </location>
</feature>
<gene>
    <name evidence="2" type="ORF">EZ313_21325</name>
</gene>